<protein>
    <submittedName>
        <fullName evidence="1">Uncharacterized protein</fullName>
    </submittedName>
</protein>
<dbReference type="EMBL" id="FUEG01000013">
    <property type="protein sequence ID" value="SJL11153.1"/>
    <property type="molecule type" value="Genomic_DNA"/>
</dbReference>
<gene>
    <name evidence="1" type="ORF">ARMOST_14556</name>
</gene>
<dbReference type="Proteomes" id="UP000219338">
    <property type="component" value="Unassembled WGS sequence"/>
</dbReference>
<name>A0A284RQY6_ARMOS</name>
<proteinExistence type="predicted"/>
<dbReference type="OrthoDB" id="10498954at2759"/>
<dbReference type="AlphaFoldDB" id="A0A284RQY6"/>
<sequence length="130" mass="14589">MILDIAKPGSSESALPKNQVRNAPASAGIPPHWADFYQLPVENDIIAGTDWIYYLWAVLHRATPLSYCAFRELDKTARKLCISLKLVIKAHTRTKTLHAVYDIRMPRVPSKCLPCAHQRRSPGNQGQRVG</sequence>
<accession>A0A284RQY6</accession>
<keyword evidence="2" id="KW-1185">Reference proteome</keyword>
<evidence type="ECO:0000313" key="1">
    <source>
        <dbReference type="EMBL" id="SJL11153.1"/>
    </source>
</evidence>
<reference evidence="2" key="1">
    <citation type="journal article" date="2017" name="Nat. Ecol. Evol.">
        <title>Genome expansion and lineage-specific genetic innovations in the forest pathogenic fungi Armillaria.</title>
        <authorList>
            <person name="Sipos G."/>
            <person name="Prasanna A.N."/>
            <person name="Walter M.C."/>
            <person name="O'Connor E."/>
            <person name="Balint B."/>
            <person name="Krizsan K."/>
            <person name="Kiss B."/>
            <person name="Hess J."/>
            <person name="Varga T."/>
            <person name="Slot J."/>
            <person name="Riley R."/>
            <person name="Boka B."/>
            <person name="Rigling D."/>
            <person name="Barry K."/>
            <person name="Lee J."/>
            <person name="Mihaltcheva S."/>
            <person name="LaButti K."/>
            <person name="Lipzen A."/>
            <person name="Waldron R."/>
            <person name="Moloney N.M."/>
            <person name="Sperisen C."/>
            <person name="Kredics L."/>
            <person name="Vagvoelgyi C."/>
            <person name="Patrignani A."/>
            <person name="Fitzpatrick D."/>
            <person name="Nagy I."/>
            <person name="Doyle S."/>
            <person name="Anderson J.B."/>
            <person name="Grigoriev I.V."/>
            <person name="Gueldener U."/>
            <person name="Muensterkoetter M."/>
            <person name="Nagy L.G."/>
        </authorList>
    </citation>
    <scope>NUCLEOTIDE SEQUENCE [LARGE SCALE GENOMIC DNA]</scope>
    <source>
        <strain evidence="2">C18/9</strain>
    </source>
</reference>
<evidence type="ECO:0000313" key="2">
    <source>
        <dbReference type="Proteomes" id="UP000219338"/>
    </source>
</evidence>
<organism evidence="1 2">
    <name type="scientific">Armillaria ostoyae</name>
    <name type="common">Armillaria root rot fungus</name>
    <dbReference type="NCBI Taxonomy" id="47428"/>
    <lineage>
        <taxon>Eukaryota</taxon>
        <taxon>Fungi</taxon>
        <taxon>Dikarya</taxon>
        <taxon>Basidiomycota</taxon>
        <taxon>Agaricomycotina</taxon>
        <taxon>Agaricomycetes</taxon>
        <taxon>Agaricomycetidae</taxon>
        <taxon>Agaricales</taxon>
        <taxon>Marasmiineae</taxon>
        <taxon>Physalacriaceae</taxon>
        <taxon>Armillaria</taxon>
    </lineage>
</organism>